<reference evidence="3 4" key="1">
    <citation type="submission" date="2021-07" db="EMBL/GenBank/DDBJ databases">
        <title>The draft genome sequence of Sphingomicrobium sp. B8.</title>
        <authorList>
            <person name="Mu L."/>
        </authorList>
    </citation>
    <scope>NUCLEOTIDE SEQUENCE [LARGE SCALE GENOMIC DNA]</scope>
    <source>
        <strain evidence="3 4">B8</strain>
    </source>
</reference>
<gene>
    <name evidence="3" type="ORF">KTQ36_02205</name>
</gene>
<evidence type="ECO:0000259" key="2">
    <source>
        <dbReference type="Pfam" id="PF12146"/>
    </source>
</evidence>
<feature type="domain" description="Serine aminopeptidase S33" evidence="2">
    <location>
        <begin position="30"/>
        <end position="130"/>
    </location>
</feature>
<dbReference type="InterPro" id="IPR052382">
    <property type="entry name" value="ABHD10_acyl-thioesterase"/>
</dbReference>
<accession>A0ABS6V3H4</accession>
<keyword evidence="4" id="KW-1185">Reference proteome</keyword>
<name>A0ABS6V3H4_9SPHN</name>
<dbReference type="Pfam" id="PF12146">
    <property type="entry name" value="Hydrolase_4"/>
    <property type="match status" value="1"/>
</dbReference>
<protein>
    <submittedName>
        <fullName evidence="3">Alpha/beta hydrolase</fullName>
    </submittedName>
</protein>
<dbReference type="EMBL" id="JAHVAH010000001">
    <property type="protein sequence ID" value="MBW0144108.1"/>
    <property type="molecule type" value="Genomic_DNA"/>
</dbReference>
<dbReference type="Proteomes" id="UP000698028">
    <property type="component" value="Unassembled WGS sequence"/>
</dbReference>
<organism evidence="3 4">
    <name type="scientific">Sphingomicrobium clamense</name>
    <dbReference type="NCBI Taxonomy" id="2851013"/>
    <lineage>
        <taxon>Bacteria</taxon>
        <taxon>Pseudomonadati</taxon>
        <taxon>Pseudomonadota</taxon>
        <taxon>Alphaproteobacteria</taxon>
        <taxon>Sphingomonadales</taxon>
        <taxon>Sphingomonadaceae</taxon>
        <taxon>Sphingomicrobium</taxon>
    </lineage>
</organism>
<keyword evidence="1 3" id="KW-0378">Hydrolase</keyword>
<sequence length="250" mass="26794">MTDAPPVSHIEVSGRRLAVRHRSGHAPTLLFLPGYASDMDGGKATAIDDYAARNGIACLRFDYSGTGLSDGDFADGTLATWREDMLHMIDHVAAPGPIIVIGSSMGGWLALHAAADRPGRIAGLLGIAAAPDFTDWGFSEEQKATIRESGKLEEPNPYGPEPYVTHRGFWEAGEQLKLLGATIPFTGPARFVHGDEDADVPWSIAARAMAQLKSGNVQLKLIKHGGHRLSEPHEIAAILQSLDELVEECP</sequence>
<dbReference type="RefSeq" id="WP_218632134.1">
    <property type="nucleotide sequence ID" value="NZ_JAHVAH010000001.1"/>
</dbReference>
<dbReference type="InterPro" id="IPR022742">
    <property type="entry name" value="Hydrolase_4"/>
</dbReference>
<evidence type="ECO:0000313" key="3">
    <source>
        <dbReference type="EMBL" id="MBW0144108.1"/>
    </source>
</evidence>
<dbReference type="PANTHER" id="PTHR16138:SF7">
    <property type="entry name" value="PALMITOYL-PROTEIN THIOESTERASE ABHD10, MITOCHONDRIAL"/>
    <property type="match status" value="1"/>
</dbReference>
<evidence type="ECO:0000313" key="4">
    <source>
        <dbReference type="Proteomes" id="UP000698028"/>
    </source>
</evidence>
<dbReference type="PANTHER" id="PTHR16138">
    <property type="entry name" value="MYCOPHENOLIC ACID ACYL-GLUCURONIDE ESTERASE, MITOCHONDRIAL"/>
    <property type="match status" value="1"/>
</dbReference>
<comment type="caution">
    <text evidence="3">The sequence shown here is derived from an EMBL/GenBank/DDBJ whole genome shotgun (WGS) entry which is preliminary data.</text>
</comment>
<evidence type="ECO:0000256" key="1">
    <source>
        <dbReference type="ARBA" id="ARBA00022801"/>
    </source>
</evidence>
<proteinExistence type="predicted"/>
<dbReference type="GO" id="GO:0016787">
    <property type="term" value="F:hydrolase activity"/>
    <property type="evidence" value="ECO:0007669"/>
    <property type="project" value="UniProtKB-KW"/>
</dbReference>